<sequence length="98" mass="11209">MKHQEARMPPSIPMLFGPMLLGVMLNTALFGIMVVQALIYYQTYKRDAAWIRYFILYLFIVETANTILNITLIYEPLVTRFGKPEATTFFPTTLAAGE</sequence>
<protein>
    <submittedName>
        <fullName evidence="2">Uncharacterized protein</fullName>
    </submittedName>
</protein>
<dbReference type="PANTHER" id="PTHR40465">
    <property type="entry name" value="CHROMOSOME 1, WHOLE GENOME SHOTGUN SEQUENCE"/>
    <property type="match status" value="1"/>
</dbReference>
<accession>A0ABR3J0A7</accession>
<name>A0ABR3J0A7_9AGAR</name>
<proteinExistence type="predicted"/>
<evidence type="ECO:0000313" key="3">
    <source>
        <dbReference type="Proteomes" id="UP001556367"/>
    </source>
</evidence>
<organism evidence="2 3">
    <name type="scientific">Hohenbuehelia grisea</name>
    <dbReference type="NCBI Taxonomy" id="104357"/>
    <lineage>
        <taxon>Eukaryota</taxon>
        <taxon>Fungi</taxon>
        <taxon>Dikarya</taxon>
        <taxon>Basidiomycota</taxon>
        <taxon>Agaricomycotina</taxon>
        <taxon>Agaricomycetes</taxon>
        <taxon>Agaricomycetidae</taxon>
        <taxon>Agaricales</taxon>
        <taxon>Pleurotineae</taxon>
        <taxon>Pleurotaceae</taxon>
        <taxon>Hohenbuehelia</taxon>
    </lineage>
</organism>
<keyword evidence="1" id="KW-0472">Membrane</keyword>
<comment type="caution">
    <text evidence="2">The sequence shown here is derived from an EMBL/GenBank/DDBJ whole genome shotgun (WGS) entry which is preliminary data.</text>
</comment>
<keyword evidence="1" id="KW-1133">Transmembrane helix</keyword>
<reference evidence="3" key="1">
    <citation type="submission" date="2024-06" db="EMBL/GenBank/DDBJ databases">
        <title>Multi-omics analyses provide insights into the biosynthesis of the anticancer antibiotic pleurotin in Hohenbuehelia grisea.</title>
        <authorList>
            <person name="Weaver J.A."/>
            <person name="Alberti F."/>
        </authorList>
    </citation>
    <scope>NUCLEOTIDE SEQUENCE [LARGE SCALE GENOMIC DNA]</scope>
    <source>
        <strain evidence="3">T-177</strain>
    </source>
</reference>
<gene>
    <name evidence="2" type="ORF">HGRIS_009124</name>
</gene>
<feature type="transmembrane region" description="Helical" evidence="1">
    <location>
        <begin position="20"/>
        <end position="41"/>
    </location>
</feature>
<evidence type="ECO:0000256" key="1">
    <source>
        <dbReference type="SAM" id="Phobius"/>
    </source>
</evidence>
<keyword evidence="3" id="KW-1185">Reference proteome</keyword>
<evidence type="ECO:0000313" key="2">
    <source>
        <dbReference type="EMBL" id="KAL0949029.1"/>
    </source>
</evidence>
<dbReference type="Proteomes" id="UP001556367">
    <property type="component" value="Unassembled WGS sequence"/>
</dbReference>
<dbReference type="PANTHER" id="PTHR40465:SF1">
    <property type="entry name" value="DUF6534 DOMAIN-CONTAINING PROTEIN"/>
    <property type="match status" value="1"/>
</dbReference>
<keyword evidence="1" id="KW-0812">Transmembrane</keyword>
<feature type="transmembrane region" description="Helical" evidence="1">
    <location>
        <begin position="53"/>
        <end position="74"/>
    </location>
</feature>
<dbReference type="EMBL" id="JASNQZ010000012">
    <property type="protein sequence ID" value="KAL0949029.1"/>
    <property type="molecule type" value="Genomic_DNA"/>
</dbReference>